<dbReference type="AlphaFoldDB" id="A0AA89L040"/>
<dbReference type="Proteomes" id="UP000050823">
    <property type="component" value="Unassembled WGS sequence"/>
</dbReference>
<organism evidence="1 2">
    <name type="scientific">Latilactobacillus graminis DSM 20719</name>
    <dbReference type="NCBI Taxonomy" id="1423752"/>
    <lineage>
        <taxon>Bacteria</taxon>
        <taxon>Bacillati</taxon>
        <taxon>Bacillota</taxon>
        <taxon>Bacilli</taxon>
        <taxon>Lactobacillales</taxon>
        <taxon>Lactobacillaceae</taxon>
        <taxon>Latilactobacillus</taxon>
    </lineage>
</organism>
<evidence type="ECO:0000313" key="1">
    <source>
        <dbReference type="EMBL" id="KRM21472.1"/>
    </source>
</evidence>
<protein>
    <submittedName>
        <fullName evidence="1">Uncharacterized protein</fullName>
    </submittedName>
</protein>
<name>A0AA89L040_9LACO</name>
<dbReference type="RefSeq" id="WP_420843272.1">
    <property type="nucleotide sequence ID" value="NZ_AYZB01000049.1"/>
</dbReference>
<gene>
    <name evidence="1" type="ORF">FC90_GL001419</name>
</gene>
<dbReference type="EMBL" id="AYZB01000049">
    <property type="protein sequence ID" value="KRM21472.1"/>
    <property type="molecule type" value="Genomic_DNA"/>
</dbReference>
<comment type="caution">
    <text evidence="1">The sequence shown here is derived from an EMBL/GenBank/DDBJ whole genome shotgun (WGS) entry which is preliminary data.</text>
</comment>
<proteinExistence type="predicted"/>
<sequence length="54" mass="6191">MTKEQFKKISVLAKQANMTVNEWTRHQALGTKITPTLIQIGTSIEEFLDQKSTR</sequence>
<evidence type="ECO:0000313" key="2">
    <source>
        <dbReference type="Proteomes" id="UP000050823"/>
    </source>
</evidence>
<accession>A0AA89L040</accession>
<reference evidence="1 2" key="1">
    <citation type="journal article" date="2015" name="Genome Announc.">
        <title>Expanding the biotechnology potential of lactobacilli through comparative genomics of 213 strains and associated genera.</title>
        <authorList>
            <person name="Sun Z."/>
            <person name="Harris H.M."/>
            <person name="McCann A."/>
            <person name="Guo C."/>
            <person name="Argimon S."/>
            <person name="Zhang W."/>
            <person name="Yang X."/>
            <person name="Jeffery I.B."/>
            <person name="Cooney J.C."/>
            <person name="Kagawa T.F."/>
            <person name="Liu W."/>
            <person name="Song Y."/>
            <person name="Salvetti E."/>
            <person name="Wrobel A."/>
            <person name="Rasinkangas P."/>
            <person name="Parkhill J."/>
            <person name="Rea M.C."/>
            <person name="O'Sullivan O."/>
            <person name="Ritari J."/>
            <person name="Douillard F.P."/>
            <person name="Paul Ross R."/>
            <person name="Yang R."/>
            <person name="Briner A.E."/>
            <person name="Felis G.E."/>
            <person name="de Vos W.M."/>
            <person name="Barrangou R."/>
            <person name="Klaenhammer T.R."/>
            <person name="Caufield P.W."/>
            <person name="Cui Y."/>
            <person name="Zhang H."/>
            <person name="O'Toole P.W."/>
        </authorList>
    </citation>
    <scope>NUCLEOTIDE SEQUENCE [LARGE SCALE GENOMIC DNA]</scope>
    <source>
        <strain evidence="1 2">DSM 20719</strain>
    </source>
</reference>